<dbReference type="InterPro" id="IPR038056">
    <property type="entry name" value="YjbR-like_sf"/>
</dbReference>
<dbReference type="InterPro" id="IPR058532">
    <property type="entry name" value="YjbR/MT2646/Rv2570-like"/>
</dbReference>
<gene>
    <name evidence="1" type="ORF">ACFSC7_17170</name>
</gene>
<evidence type="ECO:0000313" key="2">
    <source>
        <dbReference type="Proteomes" id="UP001597327"/>
    </source>
</evidence>
<name>A0ABW4K3X5_9HYPH</name>
<dbReference type="EMBL" id="JBHUFA010000015">
    <property type="protein sequence ID" value="MFD1697250.1"/>
    <property type="molecule type" value="Genomic_DNA"/>
</dbReference>
<keyword evidence="1" id="KW-0238">DNA-binding</keyword>
<accession>A0ABW4K3X5</accession>
<organism evidence="1 2">
    <name type="scientific">Roseibium aestuarii</name>
    <dbReference type="NCBI Taxonomy" id="2600299"/>
    <lineage>
        <taxon>Bacteria</taxon>
        <taxon>Pseudomonadati</taxon>
        <taxon>Pseudomonadota</taxon>
        <taxon>Alphaproteobacteria</taxon>
        <taxon>Hyphomicrobiales</taxon>
        <taxon>Stappiaceae</taxon>
        <taxon>Roseibium</taxon>
    </lineage>
</organism>
<dbReference type="Pfam" id="PF04237">
    <property type="entry name" value="YjbR"/>
    <property type="match status" value="1"/>
</dbReference>
<dbReference type="PANTHER" id="PTHR35145">
    <property type="entry name" value="CYTOPLASMIC PROTEIN-RELATED"/>
    <property type="match status" value="1"/>
</dbReference>
<dbReference type="RefSeq" id="WP_149893503.1">
    <property type="nucleotide sequence ID" value="NZ_JBHUFA010000015.1"/>
</dbReference>
<evidence type="ECO:0000313" key="1">
    <source>
        <dbReference type="EMBL" id="MFD1697250.1"/>
    </source>
</evidence>
<dbReference type="InterPro" id="IPR007351">
    <property type="entry name" value="YjbR"/>
</dbReference>
<sequence length="123" mass="13447">MTRQDFDTFCAPLPAATHVVQWGGSSVWKVGGKIFALCSGGRADGAGTGGRISFKCSDLSYRMLIEQPGIVPAPYLARAQWVQVVDPDALDEDGWEAYLTAAHGHIARRLTRKQRQDLCLNDL</sequence>
<comment type="caution">
    <text evidence="1">The sequence shown here is derived from an EMBL/GenBank/DDBJ whole genome shotgun (WGS) entry which is preliminary data.</text>
</comment>
<dbReference type="PANTHER" id="PTHR35145:SF1">
    <property type="entry name" value="CYTOPLASMIC PROTEIN"/>
    <property type="match status" value="1"/>
</dbReference>
<reference evidence="2" key="1">
    <citation type="journal article" date="2019" name="Int. J. Syst. Evol. Microbiol.">
        <title>The Global Catalogue of Microorganisms (GCM) 10K type strain sequencing project: providing services to taxonomists for standard genome sequencing and annotation.</title>
        <authorList>
            <consortium name="The Broad Institute Genomics Platform"/>
            <consortium name="The Broad Institute Genome Sequencing Center for Infectious Disease"/>
            <person name="Wu L."/>
            <person name="Ma J."/>
        </authorList>
    </citation>
    <scope>NUCLEOTIDE SEQUENCE [LARGE SCALE GENOMIC DNA]</scope>
    <source>
        <strain evidence="2">JCM 3369</strain>
    </source>
</reference>
<dbReference type="Proteomes" id="UP001597327">
    <property type="component" value="Unassembled WGS sequence"/>
</dbReference>
<proteinExistence type="predicted"/>
<dbReference type="Gene3D" id="3.90.1150.30">
    <property type="match status" value="1"/>
</dbReference>
<keyword evidence="2" id="KW-1185">Reference proteome</keyword>
<dbReference type="SUPFAM" id="SSF142906">
    <property type="entry name" value="YjbR-like"/>
    <property type="match status" value="1"/>
</dbReference>
<dbReference type="GO" id="GO:0003677">
    <property type="term" value="F:DNA binding"/>
    <property type="evidence" value="ECO:0007669"/>
    <property type="project" value="UniProtKB-KW"/>
</dbReference>
<protein>
    <submittedName>
        <fullName evidence="1">MmcQ/YjbR family DNA-binding protein</fullName>
    </submittedName>
</protein>